<keyword evidence="2" id="KW-1185">Reference proteome</keyword>
<sequence>MFCTKWLTGSDGSDTGDSCDPLSSAYNPYQCGGDTGDPCDPYSYAYDHMSCNYWNSDPPNNDDDPCTFSTLQAAIGATTFFANHALQLSNNFSPFSTTSGQNEEGFVIIEVNGVISSGIFDTNGALLPEEFKLLVQMEVL</sequence>
<protein>
    <submittedName>
        <fullName evidence="1">Uncharacterized protein</fullName>
    </submittedName>
</protein>
<name>A0ABS8MJ65_9FLAO</name>
<dbReference type="EMBL" id="JAJJMM010000001">
    <property type="protein sequence ID" value="MCC9065011.1"/>
    <property type="molecule type" value="Genomic_DNA"/>
</dbReference>
<gene>
    <name evidence="1" type="ORF">LNP81_18560</name>
</gene>
<proteinExistence type="predicted"/>
<reference evidence="1" key="1">
    <citation type="submission" date="2021-11" db="EMBL/GenBank/DDBJ databases">
        <title>Description of novel Flavobacterium species.</title>
        <authorList>
            <person name="Saticioglu I.B."/>
            <person name="Ay H."/>
            <person name="Altun S."/>
            <person name="Duman M."/>
        </authorList>
    </citation>
    <scope>NUCLEOTIDE SEQUENCE</scope>
    <source>
        <strain evidence="1">F-30</strain>
    </source>
</reference>
<dbReference type="Proteomes" id="UP001430679">
    <property type="component" value="Unassembled WGS sequence"/>
</dbReference>
<evidence type="ECO:0000313" key="2">
    <source>
        <dbReference type="Proteomes" id="UP001430679"/>
    </source>
</evidence>
<evidence type="ECO:0000313" key="1">
    <source>
        <dbReference type="EMBL" id="MCC9065011.1"/>
    </source>
</evidence>
<comment type="caution">
    <text evidence="1">The sequence shown here is derived from an EMBL/GenBank/DDBJ whole genome shotgun (WGS) entry which is preliminary data.</text>
</comment>
<dbReference type="RefSeq" id="WP_121321563.1">
    <property type="nucleotide sequence ID" value="NZ_JAJJMM010000001.1"/>
</dbReference>
<organism evidence="1 2">
    <name type="scientific">Flavobacterium piscisymbiosum</name>
    <dbReference type="NCBI Taxonomy" id="2893753"/>
    <lineage>
        <taxon>Bacteria</taxon>
        <taxon>Pseudomonadati</taxon>
        <taxon>Bacteroidota</taxon>
        <taxon>Flavobacteriia</taxon>
        <taxon>Flavobacteriales</taxon>
        <taxon>Flavobacteriaceae</taxon>
        <taxon>Flavobacterium</taxon>
    </lineage>
</organism>
<accession>A0ABS8MJ65</accession>